<dbReference type="EMBL" id="JAVRIC010000038">
    <property type="protein sequence ID" value="MDT0499167.1"/>
    <property type="molecule type" value="Genomic_DNA"/>
</dbReference>
<dbReference type="RefSeq" id="WP_311366577.1">
    <property type="nucleotide sequence ID" value="NZ_JAVRIC010000038.1"/>
</dbReference>
<comment type="caution">
    <text evidence="3">The sequence shown here is derived from an EMBL/GenBank/DDBJ whole genome shotgun (WGS) entry which is preliminary data.</text>
</comment>
<accession>A0ABU2WQ22</accession>
<dbReference type="InterPro" id="IPR007055">
    <property type="entry name" value="BON_dom"/>
</dbReference>
<feature type="signal peptide" evidence="1">
    <location>
        <begin position="1"/>
        <end position="28"/>
    </location>
</feature>
<evidence type="ECO:0000313" key="4">
    <source>
        <dbReference type="Proteomes" id="UP001254608"/>
    </source>
</evidence>
<protein>
    <recommendedName>
        <fullName evidence="2">BON domain-containing protein</fullName>
    </recommendedName>
</protein>
<gene>
    <name evidence="3" type="ORF">RM530_17630</name>
</gene>
<keyword evidence="1" id="KW-0732">Signal</keyword>
<sequence length="135" mass="14815">MNVNHRQRRRFGACLAVVAALTSGTAFADIYVGKGVESGVSATRRLEVVVEATPFTMTAEDRRLTELAVQRLRDDELIQGRIAVSAIGGVVMLSGGVRSVPMIYRAVEVLRDLNAVRAVDVDELDRDSRTVWNRS</sequence>
<keyword evidence="4" id="KW-1185">Reference proteome</keyword>
<reference evidence="3 4" key="1">
    <citation type="submission" date="2023-09" db="EMBL/GenBank/DDBJ databases">
        <authorList>
            <person name="Rey-Velasco X."/>
        </authorList>
    </citation>
    <scope>NUCLEOTIDE SEQUENCE [LARGE SCALE GENOMIC DNA]</scope>
    <source>
        <strain evidence="3 4">W345</strain>
    </source>
</reference>
<dbReference type="PROSITE" id="PS50914">
    <property type="entry name" value="BON"/>
    <property type="match status" value="1"/>
</dbReference>
<name>A0ABU2WQ22_9GAMM</name>
<feature type="domain" description="BON" evidence="2">
    <location>
        <begin position="60"/>
        <end position="128"/>
    </location>
</feature>
<organism evidence="3 4">
    <name type="scientific">Banduia mediterranea</name>
    <dbReference type="NCBI Taxonomy" id="3075609"/>
    <lineage>
        <taxon>Bacteria</taxon>
        <taxon>Pseudomonadati</taxon>
        <taxon>Pseudomonadota</taxon>
        <taxon>Gammaproteobacteria</taxon>
        <taxon>Nevskiales</taxon>
        <taxon>Algiphilaceae</taxon>
        <taxon>Banduia</taxon>
    </lineage>
</organism>
<evidence type="ECO:0000313" key="3">
    <source>
        <dbReference type="EMBL" id="MDT0499167.1"/>
    </source>
</evidence>
<feature type="chain" id="PRO_5046943837" description="BON domain-containing protein" evidence="1">
    <location>
        <begin position="29"/>
        <end position="135"/>
    </location>
</feature>
<evidence type="ECO:0000256" key="1">
    <source>
        <dbReference type="SAM" id="SignalP"/>
    </source>
</evidence>
<proteinExistence type="predicted"/>
<dbReference type="Proteomes" id="UP001254608">
    <property type="component" value="Unassembled WGS sequence"/>
</dbReference>
<evidence type="ECO:0000259" key="2">
    <source>
        <dbReference type="PROSITE" id="PS50914"/>
    </source>
</evidence>